<dbReference type="EC" id="1.1.1.175" evidence="3"/>
<dbReference type="Pfam" id="PF13561">
    <property type="entry name" value="adh_short_C2"/>
    <property type="match status" value="1"/>
</dbReference>
<gene>
    <name evidence="5" type="ORF">ABOZ73_07595</name>
</gene>
<protein>
    <recommendedName>
        <fullName evidence="4">D-xylose 1-dehydrogenase</fullName>
        <ecNumber evidence="3">1.1.1.175</ecNumber>
    </recommendedName>
</protein>
<dbReference type="PRINTS" id="PR00080">
    <property type="entry name" value="SDRFAMILY"/>
</dbReference>
<sequence length="274" mass="27787">MPDRVAAATPPMARRQGAWIGRIFEGDDMIDLSGKRALVTGGSRGIGAAIALGLARSGADVAFTYQNSAEKAGVVVKSIEQVGRRALAIQADSADPEAISRSVSEAVAALGGLDILINSAAVGLSGMIADIDPDVYQTMMDVNVRAPVLFAKAVIPHLSEGGRIISIGSGLGEKVPFPGVTAYAMSKAALTALTRGLSRELGPQGVTVNLVQPGSTDTDANPADGEGADFQRSLTSLGRFGQPHEVANAVVFLASPAASAITGAVLNVDGGALV</sequence>
<dbReference type="PANTHER" id="PTHR43639">
    <property type="entry name" value="OXIDOREDUCTASE, SHORT-CHAIN DEHYDROGENASE/REDUCTASE FAMILY (AFU_ORTHOLOGUE AFUA_5G02870)"/>
    <property type="match status" value="1"/>
</dbReference>
<reference evidence="5" key="1">
    <citation type="submission" date="2024-06" db="EMBL/GenBank/DDBJ databases">
        <title>Caulobacter inopinatus, sp. nov.</title>
        <authorList>
            <person name="Donachie S.P."/>
        </authorList>
    </citation>
    <scope>NUCLEOTIDE SEQUENCE</scope>
    <source>
        <strain evidence="5">73W</strain>
    </source>
</reference>
<accession>A0AB39KYK1</accession>
<dbReference type="InterPro" id="IPR002347">
    <property type="entry name" value="SDR_fam"/>
</dbReference>
<dbReference type="EMBL" id="CP158375">
    <property type="protein sequence ID" value="XDO98271.1"/>
    <property type="molecule type" value="Genomic_DNA"/>
</dbReference>
<dbReference type="RefSeq" id="WP_369062045.1">
    <property type="nucleotide sequence ID" value="NZ_CP158375.1"/>
</dbReference>
<dbReference type="PRINTS" id="PR00081">
    <property type="entry name" value="GDHRDH"/>
</dbReference>
<dbReference type="GO" id="GO:0047838">
    <property type="term" value="F:D-xylose 1-dehydrogenase (NAD+) activity"/>
    <property type="evidence" value="ECO:0007669"/>
    <property type="project" value="UniProtKB-EC"/>
</dbReference>
<dbReference type="FunFam" id="3.40.50.720:FF:000084">
    <property type="entry name" value="Short-chain dehydrogenase reductase"/>
    <property type="match status" value="1"/>
</dbReference>
<name>A0AB39KYK1_9CAUL</name>
<dbReference type="InterPro" id="IPR036291">
    <property type="entry name" value="NAD(P)-bd_dom_sf"/>
</dbReference>
<evidence type="ECO:0000256" key="4">
    <source>
        <dbReference type="ARBA" id="ARBA00069939"/>
    </source>
</evidence>
<evidence type="ECO:0000256" key="1">
    <source>
        <dbReference type="ARBA" id="ARBA00006484"/>
    </source>
</evidence>
<dbReference type="PANTHER" id="PTHR43639:SF1">
    <property type="entry name" value="SHORT-CHAIN DEHYDROGENASE_REDUCTASE FAMILY PROTEIN"/>
    <property type="match status" value="1"/>
</dbReference>
<evidence type="ECO:0000313" key="5">
    <source>
        <dbReference type="EMBL" id="XDO98271.1"/>
    </source>
</evidence>
<proteinExistence type="inferred from homology"/>
<evidence type="ECO:0000256" key="2">
    <source>
        <dbReference type="ARBA" id="ARBA00023002"/>
    </source>
</evidence>
<dbReference type="SUPFAM" id="SSF51735">
    <property type="entry name" value="NAD(P)-binding Rossmann-fold domains"/>
    <property type="match status" value="1"/>
</dbReference>
<dbReference type="CDD" id="cd05233">
    <property type="entry name" value="SDR_c"/>
    <property type="match status" value="1"/>
</dbReference>
<evidence type="ECO:0000256" key="3">
    <source>
        <dbReference type="ARBA" id="ARBA00066641"/>
    </source>
</evidence>
<comment type="similarity">
    <text evidence="1">Belongs to the short-chain dehydrogenases/reductases (SDR) family.</text>
</comment>
<keyword evidence="2" id="KW-0560">Oxidoreductase</keyword>
<dbReference type="AlphaFoldDB" id="A0AB39KYK1"/>
<dbReference type="Gene3D" id="3.40.50.720">
    <property type="entry name" value="NAD(P)-binding Rossmann-like Domain"/>
    <property type="match status" value="1"/>
</dbReference>
<organism evidence="5">
    <name type="scientific">Caulobacter sp. 73W</name>
    <dbReference type="NCBI Taxonomy" id="3161137"/>
    <lineage>
        <taxon>Bacteria</taxon>
        <taxon>Pseudomonadati</taxon>
        <taxon>Pseudomonadota</taxon>
        <taxon>Alphaproteobacteria</taxon>
        <taxon>Caulobacterales</taxon>
        <taxon>Caulobacteraceae</taxon>
        <taxon>Caulobacter</taxon>
    </lineage>
</organism>